<organism evidence="13 14">
    <name type="scientific">Ophiocordyceps sinensis</name>
    <dbReference type="NCBI Taxonomy" id="72228"/>
    <lineage>
        <taxon>Eukaryota</taxon>
        <taxon>Fungi</taxon>
        <taxon>Dikarya</taxon>
        <taxon>Ascomycota</taxon>
        <taxon>Pezizomycotina</taxon>
        <taxon>Sordariomycetes</taxon>
        <taxon>Hypocreomycetidae</taxon>
        <taxon>Hypocreales</taxon>
        <taxon>Ophiocordycipitaceae</taxon>
        <taxon>Ophiocordyceps</taxon>
    </lineage>
</organism>
<dbReference type="EC" id="3.2.1.101" evidence="4 10"/>
<feature type="chain" id="PRO_5034442774" description="Mannan endo-1,6-alpha-mannosidase" evidence="12">
    <location>
        <begin position="21"/>
        <end position="462"/>
    </location>
</feature>
<evidence type="ECO:0000256" key="12">
    <source>
        <dbReference type="SAM" id="SignalP"/>
    </source>
</evidence>
<dbReference type="GO" id="GO:0009272">
    <property type="term" value="P:fungal-type cell wall biogenesis"/>
    <property type="evidence" value="ECO:0007669"/>
    <property type="project" value="TreeGrafter"/>
</dbReference>
<dbReference type="SUPFAM" id="SSF48208">
    <property type="entry name" value="Six-hairpin glycosidases"/>
    <property type="match status" value="1"/>
</dbReference>
<feature type="transmembrane region" description="Helical" evidence="11">
    <location>
        <begin position="439"/>
        <end position="461"/>
    </location>
</feature>
<dbReference type="AlphaFoldDB" id="A0A8H4Q002"/>
<dbReference type="InterPro" id="IPR005198">
    <property type="entry name" value="Glyco_hydro_76"/>
</dbReference>
<dbReference type="PANTHER" id="PTHR12145:SF36">
    <property type="entry name" value="MANNAN ENDO-1,6-ALPHA-MANNOSIDASE DCW1"/>
    <property type="match status" value="1"/>
</dbReference>
<evidence type="ECO:0000256" key="1">
    <source>
        <dbReference type="ARBA" id="ARBA00001452"/>
    </source>
</evidence>
<keyword evidence="5 12" id="KW-0732">Signal</keyword>
<dbReference type="InterPro" id="IPR008928">
    <property type="entry name" value="6-hairpin_glycosidase_sf"/>
</dbReference>
<dbReference type="GO" id="GO:0008496">
    <property type="term" value="F:mannan endo-1,6-alpha-mannosidase activity"/>
    <property type="evidence" value="ECO:0007669"/>
    <property type="project" value="UniProtKB-UniRule"/>
</dbReference>
<feature type="signal peptide" evidence="12">
    <location>
        <begin position="1"/>
        <end position="20"/>
    </location>
</feature>
<evidence type="ECO:0000313" key="13">
    <source>
        <dbReference type="EMBL" id="KAF4513684.1"/>
    </source>
</evidence>
<dbReference type="GO" id="GO:0012505">
    <property type="term" value="C:endomembrane system"/>
    <property type="evidence" value="ECO:0007669"/>
    <property type="project" value="UniProtKB-SubCell"/>
</dbReference>
<evidence type="ECO:0000313" key="14">
    <source>
        <dbReference type="Proteomes" id="UP000557566"/>
    </source>
</evidence>
<evidence type="ECO:0000256" key="5">
    <source>
        <dbReference type="ARBA" id="ARBA00022729"/>
    </source>
</evidence>
<evidence type="ECO:0000256" key="3">
    <source>
        <dbReference type="ARBA" id="ARBA00009699"/>
    </source>
</evidence>
<evidence type="ECO:0000256" key="2">
    <source>
        <dbReference type="ARBA" id="ARBA00004308"/>
    </source>
</evidence>
<dbReference type="EMBL" id="JAAVMX010000001">
    <property type="protein sequence ID" value="KAF4513684.1"/>
    <property type="molecule type" value="Genomic_DNA"/>
</dbReference>
<dbReference type="Pfam" id="PF03663">
    <property type="entry name" value="Glyco_hydro_76"/>
    <property type="match status" value="1"/>
</dbReference>
<dbReference type="InterPro" id="IPR014480">
    <property type="entry name" value="Mannan-1_6-alpha_mannosidase"/>
</dbReference>
<dbReference type="OrthoDB" id="4187847at2759"/>
<keyword evidence="9 10" id="KW-0326">Glycosidase</keyword>
<evidence type="ECO:0000256" key="6">
    <source>
        <dbReference type="ARBA" id="ARBA00022801"/>
    </source>
</evidence>
<evidence type="ECO:0000256" key="4">
    <source>
        <dbReference type="ARBA" id="ARBA00012350"/>
    </source>
</evidence>
<evidence type="ECO:0000256" key="11">
    <source>
        <dbReference type="SAM" id="Phobius"/>
    </source>
</evidence>
<evidence type="ECO:0000256" key="8">
    <source>
        <dbReference type="ARBA" id="ARBA00023180"/>
    </source>
</evidence>
<comment type="subcellular location">
    <subcellularLocation>
        <location evidence="2">Endomembrane system</location>
    </subcellularLocation>
</comment>
<comment type="catalytic activity">
    <reaction evidence="1 10">
        <text>Random hydrolysis of (1-&gt;6)-alpha-D-mannosidic linkages in unbranched (1-&gt;6)-mannans.</text>
        <dbReference type="EC" id="3.2.1.101"/>
    </reaction>
</comment>
<keyword evidence="11" id="KW-0812">Transmembrane</keyword>
<comment type="caution">
    <text evidence="13">The sequence shown here is derived from an EMBL/GenBank/DDBJ whole genome shotgun (WGS) entry which is preliminary data.</text>
</comment>
<name>A0A8H4Q002_9HYPO</name>
<sequence length="462" mass="50438">MMTTSVLLLTLLAGAGNVLAQGQGIEVDWQSDDSVKAAARLIAGDTMKYYDGDTPGKAPGLLYKTPDPELWWWAGGALFGTMIDYWRFTKDSTFNDSVKKAMVHQAGVNQDFLTPNWTAHMGNDDQGFWGMSAMLAAENNFDNPPPNEPQWLATAQGVFNTMASPKRYDEVCGGGLRWQLSLYSKGYNYKNSISNGIMFNLGARLARYTGNKTYEEWAIKTWDWERKVGLITDQYAVFDGANDADDCANINKDEWTYNSGVFLQGAAFLYNHTDGSALWRERVEGLLDHMLAKFFPNKIAVETICQNDEQSVCDRDPLIFKGVVHRWLATVAQVAPFTREKISPVLLESARGAVSQCTGGENGRQCGFQWSTGKFDGKTNVGTEMSTLSAVVAVLSSRQLTAVPVTEKTGGTSKADPNAGGGEGATTPVMSVITTASKVAASFLTLVVVLGIIGIQVWMILD</sequence>
<proteinExistence type="inferred from homology"/>
<dbReference type="PANTHER" id="PTHR12145">
    <property type="entry name" value="MANNAN ENDO-1,6-ALPHA-MANNOSIDASE DCW1"/>
    <property type="match status" value="1"/>
</dbReference>
<dbReference type="FunFam" id="1.50.10.20:FF:000006">
    <property type="entry name" value="Mannan endo-1,6-alpha-mannosidase"/>
    <property type="match status" value="1"/>
</dbReference>
<gene>
    <name evidence="13" type="ORF">G6O67_000925</name>
</gene>
<evidence type="ECO:0000256" key="7">
    <source>
        <dbReference type="ARBA" id="ARBA00023136"/>
    </source>
</evidence>
<comment type="similarity">
    <text evidence="3 10">Belongs to the glycosyl hydrolase 76 family.</text>
</comment>
<evidence type="ECO:0000256" key="9">
    <source>
        <dbReference type="ARBA" id="ARBA00023295"/>
    </source>
</evidence>
<dbReference type="Gene3D" id="1.50.10.20">
    <property type="match status" value="1"/>
</dbReference>
<evidence type="ECO:0000256" key="10">
    <source>
        <dbReference type="PIRNR" id="PIRNR016302"/>
    </source>
</evidence>
<keyword evidence="8" id="KW-0325">Glycoprotein</keyword>
<keyword evidence="11" id="KW-1133">Transmembrane helix</keyword>
<protein>
    <recommendedName>
        <fullName evidence="4 10">Mannan endo-1,6-alpha-mannosidase</fullName>
        <ecNumber evidence="4 10">3.2.1.101</ecNumber>
    </recommendedName>
</protein>
<reference evidence="13 14" key="1">
    <citation type="journal article" date="2020" name="Genome Biol. Evol.">
        <title>A new high-quality draft genome assembly of the Chinese cordyceps Ophiocordyceps sinensis.</title>
        <authorList>
            <person name="Shu R."/>
            <person name="Zhang J."/>
            <person name="Meng Q."/>
            <person name="Zhang H."/>
            <person name="Zhou G."/>
            <person name="Li M."/>
            <person name="Wu P."/>
            <person name="Zhao Y."/>
            <person name="Chen C."/>
            <person name="Qin Q."/>
        </authorList>
    </citation>
    <scope>NUCLEOTIDE SEQUENCE [LARGE SCALE GENOMIC DNA]</scope>
    <source>
        <strain evidence="13 14">IOZ07</strain>
    </source>
</reference>
<keyword evidence="14" id="KW-1185">Reference proteome</keyword>
<keyword evidence="7 11" id="KW-0472">Membrane</keyword>
<dbReference type="Proteomes" id="UP000557566">
    <property type="component" value="Unassembled WGS sequence"/>
</dbReference>
<dbReference type="GO" id="GO:0016052">
    <property type="term" value="P:carbohydrate catabolic process"/>
    <property type="evidence" value="ECO:0007669"/>
    <property type="project" value="InterPro"/>
</dbReference>
<accession>A0A8H4Q002</accession>
<dbReference type="PIRSF" id="PIRSF016302">
    <property type="entry name" value="Man_a_manosd"/>
    <property type="match status" value="1"/>
</dbReference>
<keyword evidence="6 10" id="KW-0378">Hydrolase</keyword>